<organism evidence="1 2">
    <name type="scientific">Morchella conica CCBAS932</name>
    <dbReference type="NCBI Taxonomy" id="1392247"/>
    <lineage>
        <taxon>Eukaryota</taxon>
        <taxon>Fungi</taxon>
        <taxon>Dikarya</taxon>
        <taxon>Ascomycota</taxon>
        <taxon>Pezizomycotina</taxon>
        <taxon>Pezizomycetes</taxon>
        <taxon>Pezizales</taxon>
        <taxon>Morchellaceae</taxon>
        <taxon>Morchella</taxon>
    </lineage>
</organism>
<dbReference type="OrthoDB" id="8249012at2759"/>
<gene>
    <name evidence="1" type="ORF">P167DRAFT_496137</name>
</gene>
<reference evidence="1 2" key="1">
    <citation type="journal article" date="2018" name="Nat. Ecol. Evol.">
        <title>Pezizomycetes genomes reveal the molecular basis of ectomycorrhizal truffle lifestyle.</title>
        <authorList>
            <person name="Murat C."/>
            <person name="Payen T."/>
            <person name="Noel B."/>
            <person name="Kuo A."/>
            <person name="Morin E."/>
            <person name="Chen J."/>
            <person name="Kohler A."/>
            <person name="Krizsan K."/>
            <person name="Balestrini R."/>
            <person name="Da Silva C."/>
            <person name="Montanini B."/>
            <person name="Hainaut M."/>
            <person name="Levati E."/>
            <person name="Barry K.W."/>
            <person name="Belfiori B."/>
            <person name="Cichocki N."/>
            <person name="Clum A."/>
            <person name="Dockter R.B."/>
            <person name="Fauchery L."/>
            <person name="Guy J."/>
            <person name="Iotti M."/>
            <person name="Le Tacon F."/>
            <person name="Lindquist E.A."/>
            <person name="Lipzen A."/>
            <person name="Malagnac F."/>
            <person name="Mello A."/>
            <person name="Molinier V."/>
            <person name="Miyauchi S."/>
            <person name="Poulain J."/>
            <person name="Riccioni C."/>
            <person name="Rubini A."/>
            <person name="Sitrit Y."/>
            <person name="Splivallo R."/>
            <person name="Traeger S."/>
            <person name="Wang M."/>
            <person name="Zifcakova L."/>
            <person name="Wipf D."/>
            <person name="Zambonelli A."/>
            <person name="Paolocci F."/>
            <person name="Nowrousian M."/>
            <person name="Ottonello S."/>
            <person name="Baldrian P."/>
            <person name="Spatafora J.W."/>
            <person name="Henrissat B."/>
            <person name="Nagy L.G."/>
            <person name="Aury J.M."/>
            <person name="Wincker P."/>
            <person name="Grigoriev I.V."/>
            <person name="Bonfante P."/>
            <person name="Martin F.M."/>
        </authorList>
    </citation>
    <scope>NUCLEOTIDE SEQUENCE [LARGE SCALE GENOMIC DNA]</scope>
    <source>
        <strain evidence="1 2">CCBAS932</strain>
    </source>
</reference>
<evidence type="ECO:0000313" key="1">
    <source>
        <dbReference type="EMBL" id="RPB07197.1"/>
    </source>
</evidence>
<dbReference type="Proteomes" id="UP000277580">
    <property type="component" value="Unassembled WGS sequence"/>
</dbReference>
<dbReference type="Gene3D" id="2.60.120.330">
    <property type="entry name" value="B-lactam Antibiotic, Isopenicillin N Synthase, Chain"/>
    <property type="match status" value="1"/>
</dbReference>
<dbReference type="PANTHER" id="PTHR30613">
    <property type="entry name" value="UNCHARACTERIZED PROTEIN YBIU-RELATED"/>
    <property type="match status" value="1"/>
</dbReference>
<dbReference type="PANTHER" id="PTHR30613:SF1">
    <property type="entry name" value="DUF1479 DOMAIN PROTEIN (AFU_ORTHOLOGUE AFUA_5G09280)"/>
    <property type="match status" value="1"/>
</dbReference>
<accession>A0A3N4K9J7</accession>
<proteinExistence type="predicted"/>
<dbReference type="Pfam" id="PF07350">
    <property type="entry name" value="Gig2-like"/>
    <property type="match status" value="1"/>
</dbReference>
<dbReference type="InParanoid" id="A0A3N4K9J7"/>
<name>A0A3N4K9J7_9PEZI</name>
<evidence type="ECO:0000313" key="2">
    <source>
        <dbReference type="Proteomes" id="UP000277580"/>
    </source>
</evidence>
<dbReference type="AlphaFoldDB" id="A0A3N4K9J7"/>
<dbReference type="InterPro" id="IPR027443">
    <property type="entry name" value="IPNS-like_sf"/>
</dbReference>
<dbReference type="InterPro" id="IPR010856">
    <property type="entry name" value="Gig2-like"/>
</dbReference>
<dbReference type="EMBL" id="ML119192">
    <property type="protein sequence ID" value="RPB07197.1"/>
    <property type="molecule type" value="Genomic_DNA"/>
</dbReference>
<keyword evidence="2" id="KW-1185">Reference proteome</keyword>
<dbReference type="SUPFAM" id="SSF51197">
    <property type="entry name" value="Clavaminate synthase-like"/>
    <property type="match status" value="1"/>
</dbReference>
<dbReference type="STRING" id="1392247.A0A3N4K9J7"/>
<protein>
    <submittedName>
        <fullName evidence="1">DUF1479-domain-containing protein</fullName>
    </submittedName>
</protein>
<sequence>MLSLRLPIRNLAAATSKRSVVIPATQKPAGDISSVFPSLSGVASAPLQPRFATLKSKFLKGNEEQLQASWDRLTKALKREVEEIGEMGTKVIPTIEYKDIANASPLDIAEIKRRGTVVIRNVIPEEEALQLKADLKDYIRQNPKAKAFPAASPAVYELYWSPSQVRARSHPSLLKAQTFLMSMWHSSSSATQISVKHPLTYADRLRIRLPGDAGFALGAHVDGGSLERWEDPEYNAVYKKIFQADWENYDAYDARHRVNATMDLYNGAGSCAMFRMWQGWLSMSNTGPNEGTLLVNPLLKHATAYTLLRPFFAPSAANPNSLSGWRIPETTTPEFPGAVPAASQEFNDKWHPHLNLSKTMVHVPRVAPGDFVAWHCDTIHSVDRIHKGTGDSSVLYIPAVPLCKTSTEYAVRQRDAFLAGVPPPDFPSGDGETGGGMGGLSDVLGGEGRRAMGLGNDGWSLEGLEGGERDIVESSNKIMGWN</sequence>